<evidence type="ECO:0000256" key="4">
    <source>
        <dbReference type="ARBA" id="ARBA00022692"/>
    </source>
</evidence>
<dbReference type="SUPFAM" id="SSF81296">
    <property type="entry name" value="E set domains"/>
    <property type="match status" value="1"/>
</dbReference>
<comment type="similarity">
    <text evidence="13">Belongs to the inward rectifier-type potassium channel (TC 1.A.2.1) family.</text>
</comment>
<dbReference type="InterPro" id="IPR016449">
    <property type="entry name" value="K_chnl_inward-rec_Kir"/>
</dbReference>
<evidence type="ECO:0000256" key="12">
    <source>
        <dbReference type="PIRSR" id="PIRSR005465-1"/>
    </source>
</evidence>
<dbReference type="Gene3D" id="2.60.40.1400">
    <property type="entry name" value="G protein-activated inward rectifier potassium channel 1"/>
    <property type="match status" value="1"/>
</dbReference>
<dbReference type="OMA" id="RDITANC"/>
<dbReference type="Proteomes" id="UP000314983">
    <property type="component" value="Chromosome 4"/>
</dbReference>
<reference evidence="18" key="2">
    <citation type="journal article" date="2017" name="Sci. Adv.">
        <title>A tail of two voltages: Proteomic comparison of the three electric organs of the electric eel.</title>
        <authorList>
            <person name="Traeger L.L."/>
            <person name="Sabat G."/>
            <person name="Barrett-Wilt G.A."/>
            <person name="Wells G.B."/>
            <person name="Sussman M.R."/>
        </authorList>
    </citation>
    <scope>NUCLEOTIDE SEQUENCE [LARGE SCALE GENOMIC DNA]</scope>
</reference>
<dbReference type="PRINTS" id="PR01320">
    <property type="entry name" value="KIRCHANNEL"/>
</dbReference>
<dbReference type="InterPro" id="IPR040445">
    <property type="entry name" value="Kir_TM"/>
</dbReference>
<feature type="domain" description="Inward rectifier potassium channel C-terminal" evidence="16">
    <location>
        <begin position="173"/>
        <end position="340"/>
    </location>
</feature>
<dbReference type="InterPro" id="IPR014756">
    <property type="entry name" value="Ig_E-set"/>
</dbReference>
<keyword evidence="4 13" id="KW-0812">Transmembrane</keyword>
<dbReference type="InterPro" id="IPR013518">
    <property type="entry name" value="K_chnl_inward-rec_Kir_cyto"/>
</dbReference>
<dbReference type="InterPro" id="IPR041647">
    <property type="entry name" value="IRK_C"/>
</dbReference>
<dbReference type="GO" id="GO:0034702">
    <property type="term" value="C:monoatomic ion channel complex"/>
    <property type="evidence" value="ECO:0007669"/>
    <property type="project" value="UniProtKB-KW"/>
</dbReference>
<feature type="transmembrane region" description="Helical" evidence="14">
    <location>
        <begin position="138"/>
        <end position="161"/>
    </location>
</feature>
<keyword evidence="2 13" id="KW-0813">Transport</keyword>
<dbReference type="Pfam" id="PF01007">
    <property type="entry name" value="IRK"/>
    <property type="match status" value="1"/>
</dbReference>
<keyword evidence="5 13" id="KW-0851">Voltage-gated channel</keyword>
<dbReference type="GO" id="GO:0007399">
    <property type="term" value="P:nervous system development"/>
    <property type="evidence" value="ECO:0007669"/>
    <property type="project" value="UniProtKB-ARBA"/>
</dbReference>
<reference evidence="17" key="5">
    <citation type="submission" date="2025-09" db="UniProtKB">
        <authorList>
            <consortium name="Ensembl"/>
        </authorList>
    </citation>
    <scope>IDENTIFICATION</scope>
</reference>
<dbReference type="SUPFAM" id="SSF81324">
    <property type="entry name" value="Voltage-gated potassium channels"/>
    <property type="match status" value="1"/>
</dbReference>
<dbReference type="Gene3D" id="1.10.287.70">
    <property type="match status" value="1"/>
</dbReference>
<sequence>MKNSLTQLLCKYLAERRLYQSRLVTKDGHCNIEYCSVRSTSFFAYALDLWTTFMEIRWRFVIVLFVGSFTLSWFIFALCWYWIAHNNGELSWQVQPANTLKCFNNVTDLTSAFLFSMETQTTVGYGGRDITANCPVSVALVIIQALVGSIINCFWCGLVMAKITLPKRRAKTITFSKMAVICPKNDTLCLQIQVANLRKTLMIGSQVYGKLIRTLISPEGKTVILDQVHIDFTVDAGKDSLFFICPLTLYHVIDKTSPFSEFSVDTLHQQEFELVVFLDGTAESTSSSCQVRTSYIPKEIMWGYQFLPTISRNKEGKYRVNFSNFDKVEPLTTTNSAEYSNSEKLNIQLSKHGIDNQGFEDINIGDSVTQTKIMNK</sequence>
<dbReference type="PIRSF" id="PIRSF005465">
    <property type="entry name" value="GIRK_kir"/>
    <property type="match status" value="1"/>
</dbReference>
<evidence type="ECO:0000256" key="5">
    <source>
        <dbReference type="ARBA" id="ARBA00022882"/>
    </source>
</evidence>
<name>A0A4W4GVZ9_ELEEL</name>
<evidence type="ECO:0000256" key="11">
    <source>
        <dbReference type="ARBA" id="ARBA00034430"/>
    </source>
</evidence>
<keyword evidence="3 13" id="KW-0633">Potassium transport</keyword>
<keyword evidence="6 13" id="KW-0630">Potassium</keyword>
<dbReference type="GO" id="GO:0005886">
    <property type="term" value="C:plasma membrane"/>
    <property type="evidence" value="ECO:0007669"/>
    <property type="project" value="TreeGrafter"/>
</dbReference>
<keyword evidence="18" id="KW-1185">Reference proteome</keyword>
<keyword evidence="9 14" id="KW-0472">Membrane</keyword>
<dbReference type="Pfam" id="PF17655">
    <property type="entry name" value="IRK_C"/>
    <property type="match status" value="1"/>
</dbReference>
<evidence type="ECO:0000256" key="3">
    <source>
        <dbReference type="ARBA" id="ARBA00022538"/>
    </source>
</evidence>
<feature type="site" description="Role in the control of polyamine-mediated channel gating and in the blocking by intracellular magnesium" evidence="12">
    <location>
        <position position="152"/>
    </location>
</feature>
<evidence type="ECO:0000259" key="15">
    <source>
        <dbReference type="Pfam" id="PF01007"/>
    </source>
</evidence>
<protein>
    <recommendedName>
        <fullName evidence="19">Potassium inwardly rectifying channel subfamily J member 1a, tandem duplicate 6</fullName>
    </recommendedName>
</protein>
<evidence type="ECO:0000256" key="9">
    <source>
        <dbReference type="ARBA" id="ARBA00023136"/>
    </source>
</evidence>
<evidence type="ECO:0000256" key="2">
    <source>
        <dbReference type="ARBA" id="ARBA00022448"/>
    </source>
</evidence>
<dbReference type="GO" id="GO:1990573">
    <property type="term" value="P:potassium ion import across plasma membrane"/>
    <property type="evidence" value="ECO:0007669"/>
    <property type="project" value="InterPro"/>
</dbReference>
<evidence type="ECO:0000256" key="8">
    <source>
        <dbReference type="ARBA" id="ARBA00023065"/>
    </source>
</evidence>
<dbReference type="PANTHER" id="PTHR11767:SF6">
    <property type="entry name" value="ATP-SENSITIVE INWARD RECTIFIER POTASSIUM CHANNEL 1"/>
    <property type="match status" value="1"/>
</dbReference>
<dbReference type="GO" id="GO:0034765">
    <property type="term" value="P:regulation of monoatomic ion transmembrane transport"/>
    <property type="evidence" value="ECO:0007669"/>
    <property type="project" value="InterPro"/>
</dbReference>
<dbReference type="Ensembl" id="ENSEEET00000040851.2">
    <property type="protein sequence ID" value="ENSEEEP00000040387.2"/>
    <property type="gene ID" value="ENSEEEG00000019126.2"/>
</dbReference>
<evidence type="ECO:0008006" key="19">
    <source>
        <dbReference type="Google" id="ProtNLM"/>
    </source>
</evidence>
<evidence type="ECO:0000256" key="6">
    <source>
        <dbReference type="ARBA" id="ARBA00022958"/>
    </source>
</evidence>
<evidence type="ECO:0000256" key="14">
    <source>
        <dbReference type="SAM" id="Phobius"/>
    </source>
</evidence>
<dbReference type="GeneTree" id="ENSGT01140000282491"/>
<reference evidence="18" key="1">
    <citation type="journal article" date="2014" name="Science">
        <title>Nonhuman genetics. Genomic basis for the convergent evolution of electric organs.</title>
        <authorList>
            <person name="Gallant J.R."/>
            <person name="Traeger L.L."/>
            <person name="Volkening J.D."/>
            <person name="Moffett H."/>
            <person name="Chen P.H."/>
            <person name="Novina C.D."/>
            <person name="Phillips G.N.Jr."/>
            <person name="Anand R."/>
            <person name="Wells G.B."/>
            <person name="Pinch M."/>
            <person name="Guth R."/>
            <person name="Unguez G.A."/>
            <person name="Albert J.S."/>
            <person name="Zakon H.H."/>
            <person name="Samanta M.P."/>
            <person name="Sussman M.R."/>
        </authorList>
    </citation>
    <scope>NUCLEOTIDE SEQUENCE [LARGE SCALE GENOMIC DNA]</scope>
</reference>
<evidence type="ECO:0000256" key="10">
    <source>
        <dbReference type="ARBA" id="ARBA00023303"/>
    </source>
</evidence>
<keyword evidence="8 13" id="KW-0406">Ion transport</keyword>
<feature type="domain" description="Potassium channel inwardly rectifying transmembrane" evidence="15">
    <location>
        <begin position="24"/>
        <end position="166"/>
    </location>
</feature>
<evidence type="ECO:0000256" key="13">
    <source>
        <dbReference type="RuleBase" id="RU003822"/>
    </source>
</evidence>
<evidence type="ECO:0000313" key="17">
    <source>
        <dbReference type="Ensembl" id="ENSEEEP00000040387.2"/>
    </source>
</evidence>
<reference evidence="17" key="4">
    <citation type="submission" date="2025-08" db="UniProtKB">
        <authorList>
            <consortium name="Ensembl"/>
        </authorList>
    </citation>
    <scope>IDENTIFICATION</scope>
</reference>
<dbReference type="InterPro" id="IPR003268">
    <property type="entry name" value="K_chnl_inward-rec_Kir1.1"/>
</dbReference>
<evidence type="ECO:0000313" key="18">
    <source>
        <dbReference type="Proteomes" id="UP000314983"/>
    </source>
</evidence>
<organism evidence="17 18">
    <name type="scientific">Electrophorus electricus</name>
    <name type="common">Electric eel</name>
    <name type="synonym">Gymnotus electricus</name>
    <dbReference type="NCBI Taxonomy" id="8005"/>
    <lineage>
        <taxon>Eukaryota</taxon>
        <taxon>Metazoa</taxon>
        <taxon>Chordata</taxon>
        <taxon>Craniata</taxon>
        <taxon>Vertebrata</taxon>
        <taxon>Euteleostomi</taxon>
        <taxon>Actinopterygii</taxon>
        <taxon>Neopterygii</taxon>
        <taxon>Teleostei</taxon>
        <taxon>Ostariophysi</taxon>
        <taxon>Gymnotiformes</taxon>
        <taxon>Gymnotoidei</taxon>
        <taxon>Gymnotidae</taxon>
        <taxon>Electrophorus</taxon>
    </lineage>
</organism>
<dbReference type="STRING" id="8005.ENSEEEP00000040387"/>
<comment type="subcellular location">
    <subcellularLocation>
        <location evidence="1 13">Membrane</location>
        <topology evidence="1 13">Multi-pass membrane protein</topology>
    </subcellularLocation>
</comment>
<gene>
    <name evidence="17" type="primary">KCNJ1</name>
</gene>
<dbReference type="GO" id="GO:0015272">
    <property type="term" value="F:ATP-activated inward rectifier potassium channel activity"/>
    <property type="evidence" value="ECO:0007669"/>
    <property type="project" value="TreeGrafter"/>
</dbReference>
<dbReference type="PRINTS" id="PR01321">
    <property type="entry name" value="KIR11CHANNEL"/>
</dbReference>
<dbReference type="AlphaFoldDB" id="A0A4W4GVZ9"/>
<comment type="catalytic activity">
    <reaction evidence="11">
        <text>K(+)(in) = K(+)(out)</text>
        <dbReference type="Rhea" id="RHEA:29463"/>
        <dbReference type="ChEBI" id="CHEBI:29103"/>
    </reaction>
</comment>
<reference evidence="17" key="3">
    <citation type="submission" date="2020-05" db="EMBL/GenBank/DDBJ databases">
        <title>Electrophorus electricus (electric eel) genome, fEleEle1, primary haplotype.</title>
        <authorList>
            <person name="Myers G."/>
            <person name="Meyer A."/>
            <person name="Fedrigo O."/>
            <person name="Formenti G."/>
            <person name="Rhie A."/>
            <person name="Tracey A."/>
            <person name="Sims Y."/>
            <person name="Jarvis E.D."/>
        </authorList>
    </citation>
    <scope>NUCLEOTIDE SEQUENCE [LARGE SCALE GENOMIC DNA]</scope>
</reference>
<accession>A0A4W4GVZ9</accession>
<keyword evidence="10 13" id="KW-0407">Ion channel</keyword>
<keyword evidence="7 14" id="KW-1133">Transmembrane helix</keyword>
<dbReference type="FunFam" id="2.60.40.1400:FF:000002">
    <property type="entry name" value="ATP-sensitive inward rectifier potassium channel 1"/>
    <property type="match status" value="1"/>
</dbReference>
<dbReference type="PANTHER" id="PTHR11767">
    <property type="entry name" value="INWARD RECTIFIER POTASSIUM CHANNEL"/>
    <property type="match status" value="1"/>
</dbReference>
<evidence type="ECO:0000256" key="1">
    <source>
        <dbReference type="ARBA" id="ARBA00004141"/>
    </source>
</evidence>
<evidence type="ECO:0000259" key="16">
    <source>
        <dbReference type="Pfam" id="PF17655"/>
    </source>
</evidence>
<feature type="transmembrane region" description="Helical" evidence="14">
    <location>
        <begin position="60"/>
        <end position="83"/>
    </location>
</feature>
<evidence type="ECO:0000256" key="7">
    <source>
        <dbReference type="ARBA" id="ARBA00022989"/>
    </source>
</evidence>
<proteinExistence type="inferred from homology"/>